<dbReference type="InterPro" id="IPR036514">
    <property type="entry name" value="SGNH_hydro_sf"/>
</dbReference>
<evidence type="ECO:0008006" key="4">
    <source>
        <dbReference type="Google" id="ProtNLM"/>
    </source>
</evidence>
<dbReference type="EMBL" id="KT716399">
    <property type="protein sequence ID" value="ALH46282.1"/>
    <property type="molecule type" value="Genomic_DNA"/>
</dbReference>
<name>A0A0N9SJI6_9CAUD</name>
<evidence type="ECO:0000313" key="3">
    <source>
        <dbReference type="Proteomes" id="UP000225954"/>
    </source>
</evidence>
<sequence length="685" mass="72205">MADENRIVEAAAGLQSSTENAAMLERSIAIAQQGARAAAEAEASAISAGATNEAAHGILLAVQNIYSETEKLIEDGGIPGGTGPRGYSAYEIAQQNGFVGTEAQWLASLKVKGDKGDPGVKGDPGAAGTNGTNGTNGTAATVAVGTVSQGTTPSVTNSGTASAAVLNFVLQKGDKGDKGDAGAPGASATIQIGTVGVGSTPSVTNSGTASAAVLNFVLQKGDKGDKGEQGIQGIPGTPGVNGVGVPAGGNLGQALVKVGTGDYQTAWRDVAAGGSGGETGQSVLTNVLTSRRFGRMKVIDGPASVTTFHIVMELQADFVGLRVGIPNLHTAPVNGVKVYWGVTNELKGANNYVHPYLDGGFWLDPKFNGQSSVNLPARLDEECPSITYSDIVGFSSIDRVETDRKWPLLVVRVEFPANSKITVPYTDVWYWRTTGEHRTMRISQQNVAGVTTPSSYTATAAIDENAFVPIIQYTTRRAGVQLFLCGDSTTEGLGNNVRDYGAVQTAANRLTTKDYPFEYYNAGLHAQGPLTYSKQLALYLNDVKPSAVFYQPYSINNTPTGGMNSSTYGENYLSLTRYEDETRKIVPRPKKFFYEGLPCNTAYRNTGAGDALRRQWNAWLKTWTGTVTMEGYAAAITGTRDENGQDQIKDGLTNDNVHPNAAGYETLAAIVTPYLKTLAPSWPFQ</sequence>
<feature type="compositionally biased region" description="Low complexity" evidence="1">
    <location>
        <begin position="121"/>
        <end position="134"/>
    </location>
</feature>
<keyword evidence="3" id="KW-1185">Reference proteome</keyword>
<protein>
    <recommendedName>
        <fullName evidence="4">Tail fiber protein</fullName>
    </recommendedName>
</protein>
<accession>A0A0N9SJI6</accession>
<gene>
    <name evidence="2" type="ORF">POR1_77</name>
</gene>
<proteinExistence type="predicted"/>
<feature type="region of interest" description="Disordered" evidence="1">
    <location>
        <begin position="114"/>
        <end position="134"/>
    </location>
</feature>
<dbReference type="Proteomes" id="UP000225954">
    <property type="component" value="Segment"/>
</dbReference>
<reference evidence="2 3" key="1">
    <citation type="journal article" date="2016" name="Genome Announc.">
        <title>Genome Sequences of Pseudomonas oryzihabitans Phage POR1 and Pseudomonas aeruginosa Phage PAE1.</title>
        <authorList>
            <person name="Dyson Z.A."/>
            <person name="Seviour R.J."/>
            <person name="Tucci J."/>
            <person name="Petrovski S."/>
        </authorList>
    </citation>
    <scope>NUCLEOTIDE SEQUENCE [LARGE SCALE GENOMIC DNA]</scope>
</reference>
<organism evidence="2 3">
    <name type="scientific">Pseudomonas phage POR1</name>
    <dbReference type="NCBI Taxonomy" id="1718594"/>
    <lineage>
        <taxon>Viruses</taxon>
        <taxon>Duplodnaviria</taxon>
        <taxon>Heunggongvirae</taxon>
        <taxon>Uroviricota</taxon>
        <taxon>Caudoviricetes</taxon>
        <taxon>Porunavirus</taxon>
        <taxon>Porunavirus POR1</taxon>
    </lineage>
</organism>
<dbReference type="Gene3D" id="3.40.50.1110">
    <property type="entry name" value="SGNH hydrolase"/>
    <property type="match status" value="1"/>
</dbReference>
<evidence type="ECO:0000313" key="2">
    <source>
        <dbReference type="EMBL" id="ALH46282.1"/>
    </source>
</evidence>
<dbReference type="SUPFAM" id="SSF52266">
    <property type="entry name" value="SGNH hydrolase"/>
    <property type="match status" value="1"/>
</dbReference>
<evidence type="ECO:0000256" key="1">
    <source>
        <dbReference type="SAM" id="MobiDB-lite"/>
    </source>
</evidence>